<sequence>MSRKHAQNSSIKPKGNHHQSYRLTNRLNLIRNMHQNPLVISLLSRELPILLNNMFHTLRNDYCLVSALSRVKKLVKKYMQKTTQQAARVMVTKLRDEGNNVTFTDVPPACFGNKAVFSLPTLNRPHTSVHHFRYWIEPLLRYSTSNSVYCTDRTCKCLSGPVRAFE</sequence>
<reference evidence="1" key="1">
    <citation type="journal article" date="2019" name="Environ. Microbiol.">
        <title>Fungal ecological strategies reflected in gene transcription - a case study of two litter decomposers.</title>
        <authorList>
            <person name="Barbi F."/>
            <person name="Kohler A."/>
            <person name="Barry K."/>
            <person name="Baskaran P."/>
            <person name="Daum C."/>
            <person name="Fauchery L."/>
            <person name="Ihrmark K."/>
            <person name="Kuo A."/>
            <person name="LaButti K."/>
            <person name="Lipzen A."/>
            <person name="Morin E."/>
            <person name="Grigoriev I.V."/>
            <person name="Henrissat B."/>
            <person name="Lindahl B."/>
            <person name="Martin F."/>
        </authorList>
    </citation>
    <scope>NUCLEOTIDE SEQUENCE</scope>
    <source>
        <strain evidence="1">JB14</strain>
    </source>
</reference>
<protein>
    <submittedName>
        <fullName evidence="1">Uncharacterized protein</fullName>
    </submittedName>
</protein>
<name>A0A6A4H230_9AGAR</name>
<accession>A0A6A4H230</accession>
<gene>
    <name evidence="1" type="ORF">BT96DRAFT_299432</name>
</gene>
<dbReference type="AlphaFoldDB" id="A0A6A4H230"/>
<organism evidence="1 2">
    <name type="scientific">Gymnopus androsaceus JB14</name>
    <dbReference type="NCBI Taxonomy" id="1447944"/>
    <lineage>
        <taxon>Eukaryota</taxon>
        <taxon>Fungi</taxon>
        <taxon>Dikarya</taxon>
        <taxon>Basidiomycota</taxon>
        <taxon>Agaricomycotina</taxon>
        <taxon>Agaricomycetes</taxon>
        <taxon>Agaricomycetidae</taxon>
        <taxon>Agaricales</taxon>
        <taxon>Marasmiineae</taxon>
        <taxon>Omphalotaceae</taxon>
        <taxon>Gymnopus</taxon>
    </lineage>
</organism>
<dbReference type="Proteomes" id="UP000799118">
    <property type="component" value="Unassembled WGS sequence"/>
</dbReference>
<evidence type="ECO:0000313" key="1">
    <source>
        <dbReference type="EMBL" id="KAE9391730.1"/>
    </source>
</evidence>
<proteinExistence type="predicted"/>
<keyword evidence="2" id="KW-1185">Reference proteome</keyword>
<dbReference type="EMBL" id="ML769614">
    <property type="protein sequence ID" value="KAE9391730.1"/>
    <property type="molecule type" value="Genomic_DNA"/>
</dbReference>
<evidence type="ECO:0000313" key="2">
    <source>
        <dbReference type="Proteomes" id="UP000799118"/>
    </source>
</evidence>